<dbReference type="GO" id="GO:0003700">
    <property type="term" value="F:DNA-binding transcription factor activity"/>
    <property type="evidence" value="ECO:0007669"/>
    <property type="project" value="TreeGrafter"/>
</dbReference>
<reference evidence="7 8" key="1">
    <citation type="submission" date="2024-01" db="EMBL/GenBank/DDBJ databases">
        <title>The genomes of 5 underutilized Papilionoideae crops provide insights into root nodulation and disease resistanc.</title>
        <authorList>
            <person name="Jiang F."/>
        </authorList>
    </citation>
    <scope>NUCLEOTIDE SEQUENCE [LARGE SCALE GENOMIC DNA]</scope>
    <source>
        <strain evidence="7">LVBAO_FW01</strain>
        <tissue evidence="7">Leaves</tissue>
    </source>
</reference>
<dbReference type="PANTHER" id="PTHR12565:SF431">
    <property type="entry name" value="TRANSCRIPTION FACTOR BHLH137"/>
    <property type="match status" value="1"/>
</dbReference>
<accession>A0AAN9MQ02</accession>
<dbReference type="AlphaFoldDB" id="A0AAN9MQ02"/>
<comment type="subcellular location">
    <subcellularLocation>
        <location evidence="1">Nucleus</location>
    </subcellularLocation>
</comment>
<feature type="compositionally biased region" description="Polar residues" evidence="5">
    <location>
        <begin position="150"/>
        <end position="164"/>
    </location>
</feature>
<dbReference type="InterPro" id="IPR024097">
    <property type="entry name" value="bHLH_ZIP_TF"/>
</dbReference>
<dbReference type="EMBL" id="JAYMYQ010000001">
    <property type="protein sequence ID" value="KAK7358694.1"/>
    <property type="molecule type" value="Genomic_DNA"/>
</dbReference>
<evidence type="ECO:0000256" key="1">
    <source>
        <dbReference type="ARBA" id="ARBA00004123"/>
    </source>
</evidence>
<dbReference type="Proteomes" id="UP001367508">
    <property type="component" value="Unassembled WGS sequence"/>
</dbReference>
<dbReference type="SMART" id="SM00353">
    <property type="entry name" value="HLH"/>
    <property type="match status" value="1"/>
</dbReference>
<evidence type="ECO:0000256" key="3">
    <source>
        <dbReference type="ARBA" id="ARBA00023163"/>
    </source>
</evidence>
<dbReference type="FunFam" id="4.10.280.10:FF:000002">
    <property type="entry name" value="Basic helix-loop-helix transcription factor"/>
    <property type="match status" value="1"/>
</dbReference>
<keyword evidence="3" id="KW-0804">Transcription</keyword>
<dbReference type="CDD" id="cd18919">
    <property type="entry name" value="bHLH_AtBPE_like"/>
    <property type="match status" value="1"/>
</dbReference>
<dbReference type="InterPro" id="IPR011598">
    <property type="entry name" value="bHLH_dom"/>
</dbReference>
<evidence type="ECO:0000256" key="5">
    <source>
        <dbReference type="SAM" id="MobiDB-lite"/>
    </source>
</evidence>
<organism evidence="7 8">
    <name type="scientific">Canavalia gladiata</name>
    <name type="common">Sword bean</name>
    <name type="synonym">Dolichos gladiatus</name>
    <dbReference type="NCBI Taxonomy" id="3824"/>
    <lineage>
        <taxon>Eukaryota</taxon>
        <taxon>Viridiplantae</taxon>
        <taxon>Streptophyta</taxon>
        <taxon>Embryophyta</taxon>
        <taxon>Tracheophyta</taxon>
        <taxon>Spermatophyta</taxon>
        <taxon>Magnoliopsida</taxon>
        <taxon>eudicotyledons</taxon>
        <taxon>Gunneridae</taxon>
        <taxon>Pentapetalae</taxon>
        <taxon>rosids</taxon>
        <taxon>fabids</taxon>
        <taxon>Fabales</taxon>
        <taxon>Fabaceae</taxon>
        <taxon>Papilionoideae</taxon>
        <taxon>50 kb inversion clade</taxon>
        <taxon>NPAAA clade</taxon>
        <taxon>indigoferoid/millettioid clade</taxon>
        <taxon>Phaseoleae</taxon>
        <taxon>Canavalia</taxon>
    </lineage>
</organism>
<name>A0AAN9MQ02_CANGL</name>
<keyword evidence="8" id="KW-1185">Reference proteome</keyword>
<proteinExistence type="predicted"/>
<feature type="compositionally biased region" description="Basic and acidic residues" evidence="5">
    <location>
        <begin position="223"/>
        <end position="239"/>
    </location>
</feature>
<sequence>MGMSYRIEISAFYVAKLIIYRPALCVLHRATFAESTLIHLFTFEYHQNHHCLCFSSITFFTTIFKPKSSHQMAAFSYQHYHPFLVDSSCFTSTTTTTPSVMSSLEEQALINTTTLPHPTHHLYNIHQETSFSVTNQEISCVDQSSKITISDTEPSVVKNQSPETSMVEDKLEKGEQVVQKVTRMEKKRRARNGSSSFSNPLSKESTKGGNKRQRKNNNGGVKGGEKPKEEKQKDQKQGPEEPPTGYIHVRARRGQATDSHSLAERVRREKISERMKVLQRLVPGCEKVTGKALVLDEIINYVQSLQNQVEFLSMKLASVNPMFFDFAMDLDTLLVRPDQKLNNIASASPLPCVPQCRPNQGIAFADTTTLTTTTTTNSFPTASNDHLLDYSPSPFLQGLRSNVPIEYSGGEFWDAEEQRQKFLHPCGFGNNSCSFN</sequence>
<feature type="region of interest" description="Disordered" evidence="5">
    <location>
        <begin position="150"/>
        <end position="265"/>
    </location>
</feature>
<evidence type="ECO:0000256" key="2">
    <source>
        <dbReference type="ARBA" id="ARBA00023015"/>
    </source>
</evidence>
<evidence type="ECO:0000313" key="8">
    <source>
        <dbReference type="Proteomes" id="UP001367508"/>
    </source>
</evidence>
<keyword evidence="4" id="KW-0539">Nucleus</keyword>
<dbReference type="PROSITE" id="PS50888">
    <property type="entry name" value="BHLH"/>
    <property type="match status" value="1"/>
</dbReference>
<feature type="domain" description="BHLH" evidence="6">
    <location>
        <begin position="255"/>
        <end position="305"/>
    </location>
</feature>
<dbReference type="InterPro" id="IPR036638">
    <property type="entry name" value="HLH_DNA-bd_sf"/>
</dbReference>
<dbReference type="SUPFAM" id="SSF47459">
    <property type="entry name" value="HLH, helix-loop-helix DNA-binding domain"/>
    <property type="match status" value="1"/>
</dbReference>
<keyword evidence="2" id="KW-0805">Transcription regulation</keyword>
<dbReference type="GO" id="GO:0005634">
    <property type="term" value="C:nucleus"/>
    <property type="evidence" value="ECO:0007669"/>
    <property type="project" value="UniProtKB-SubCell"/>
</dbReference>
<feature type="compositionally biased region" description="Polar residues" evidence="5">
    <location>
        <begin position="192"/>
        <end position="203"/>
    </location>
</feature>
<dbReference type="PANTHER" id="PTHR12565">
    <property type="entry name" value="STEROL REGULATORY ELEMENT-BINDING PROTEIN"/>
    <property type="match status" value="1"/>
</dbReference>
<evidence type="ECO:0000256" key="4">
    <source>
        <dbReference type="ARBA" id="ARBA00023242"/>
    </source>
</evidence>
<dbReference type="GO" id="GO:0046983">
    <property type="term" value="F:protein dimerization activity"/>
    <property type="evidence" value="ECO:0007669"/>
    <property type="project" value="InterPro"/>
</dbReference>
<evidence type="ECO:0000313" key="7">
    <source>
        <dbReference type="EMBL" id="KAK7358694.1"/>
    </source>
</evidence>
<evidence type="ECO:0000259" key="6">
    <source>
        <dbReference type="PROSITE" id="PS50888"/>
    </source>
</evidence>
<comment type="caution">
    <text evidence="7">The sequence shown here is derived from an EMBL/GenBank/DDBJ whole genome shotgun (WGS) entry which is preliminary data.</text>
</comment>
<gene>
    <name evidence="7" type="ORF">VNO77_00632</name>
</gene>
<dbReference type="Gene3D" id="4.10.280.10">
    <property type="entry name" value="Helix-loop-helix DNA-binding domain"/>
    <property type="match status" value="1"/>
</dbReference>
<protein>
    <recommendedName>
        <fullName evidence="6">BHLH domain-containing protein</fullName>
    </recommendedName>
</protein>
<dbReference type="Pfam" id="PF00010">
    <property type="entry name" value="HLH"/>
    <property type="match status" value="1"/>
</dbReference>